<evidence type="ECO:0000256" key="2">
    <source>
        <dbReference type="ARBA" id="ARBA00022840"/>
    </source>
</evidence>
<evidence type="ECO:0000259" key="3">
    <source>
        <dbReference type="PROSITE" id="PS50011"/>
    </source>
</evidence>
<keyword evidence="1" id="KW-0547">Nucleotide-binding</keyword>
<evidence type="ECO:0000256" key="1">
    <source>
        <dbReference type="ARBA" id="ARBA00022741"/>
    </source>
</evidence>
<dbReference type="Gene3D" id="3.30.200.20">
    <property type="entry name" value="Phosphorylase Kinase, domain 1"/>
    <property type="match status" value="1"/>
</dbReference>
<name>A0A7J9H128_9ROSI</name>
<dbReference type="SMART" id="SM00220">
    <property type="entry name" value="S_TKc"/>
    <property type="match status" value="1"/>
</dbReference>
<dbReference type="AlphaFoldDB" id="A0A7J9H128"/>
<dbReference type="Pfam" id="PF07714">
    <property type="entry name" value="PK_Tyr_Ser-Thr"/>
    <property type="match status" value="1"/>
</dbReference>
<dbReference type="PROSITE" id="PS50011">
    <property type="entry name" value="PROTEIN_KINASE_DOM"/>
    <property type="match status" value="1"/>
</dbReference>
<evidence type="ECO:0000313" key="5">
    <source>
        <dbReference type="Proteomes" id="UP000593560"/>
    </source>
</evidence>
<dbReference type="Proteomes" id="UP000593560">
    <property type="component" value="Unassembled WGS sequence"/>
</dbReference>
<evidence type="ECO:0000313" key="4">
    <source>
        <dbReference type="EMBL" id="MBA0803298.1"/>
    </source>
</evidence>
<keyword evidence="2" id="KW-0067">ATP-binding</keyword>
<dbReference type="EMBL" id="JABFAD010000007">
    <property type="protein sequence ID" value="MBA0803298.1"/>
    <property type="molecule type" value="Genomic_DNA"/>
</dbReference>
<dbReference type="Gene3D" id="1.10.510.10">
    <property type="entry name" value="Transferase(Phosphotransferase) domain 1"/>
    <property type="match status" value="2"/>
</dbReference>
<keyword evidence="5" id="KW-1185">Reference proteome</keyword>
<comment type="caution">
    <text evidence="4">The sequence shown here is derived from an EMBL/GenBank/DDBJ whole genome shotgun (WGS) entry which is preliminary data.</text>
</comment>
<dbReference type="SUPFAM" id="SSF56112">
    <property type="entry name" value="Protein kinase-like (PK-like)"/>
    <property type="match status" value="1"/>
</dbReference>
<dbReference type="PANTHER" id="PTHR27007">
    <property type="match status" value="1"/>
</dbReference>
<protein>
    <recommendedName>
        <fullName evidence="3">Protein kinase domain-containing protein</fullName>
    </recommendedName>
</protein>
<feature type="domain" description="Protein kinase" evidence="3">
    <location>
        <begin position="1"/>
        <end position="177"/>
    </location>
</feature>
<feature type="non-terminal residue" evidence="4">
    <location>
        <position position="177"/>
    </location>
</feature>
<sequence>MVTSQHSDIDVVVKKILQVSKQGQKEYITKVKVISRLRHRNLVRLLGWSHDRGQFMLVYEFMQNGSLDSHLFSKNCALTWDMRYKICLGLVNALDYLHKNWEQCMVHRDIKTANGMLDFKFNVKLGDFRLGYMAPEYIKTGRPSCKSDVFSFGVVSLKIVCNTPNPYPSPEYDYKAL</sequence>
<dbReference type="InterPro" id="IPR050528">
    <property type="entry name" value="L-type_Lectin-RKs"/>
</dbReference>
<dbReference type="GO" id="GO:0005524">
    <property type="term" value="F:ATP binding"/>
    <property type="evidence" value="ECO:0007669"/>
    <property type="project" value="UniProtKB-KW"/>
</dbReference>
<proteinExistence type="predicted"/>
<dbReference type="InterPro" id="IPR001245">
    <property type="entry name" value="Ser-Thr/Tyr_kinase_cat_dom"/>
</dbReference>
<organism evidence="4 5">
    <name type="scientific">Gossypium harknessii</name>
    <dbReference type="NCBI Taxonomy" id="34285"/>
    <lineage>
        <taxon>Eukaryota</taxon>
        <taxon>Viridiplantae</taxon>
        <taxon>Streptophyta</taxon>
        <taxon>Embryophyta</taxon>
        <taxon>Tracheophyta</taxon>
        <taxon>Spermatophyta</taxon>
        <taxon>Magnoliopsida</taxon>
        <taxon>eudicotyledons</taxon>
        <taxon>Gunneridae</taxon>
        <taxon>Pentapetalae</taxon>
        <taxon>rosids</taxon>
        <taxon>malvids</taxon>
        <taxon>Malvales</taxon>
        <taxon>Malvaceae</taxon>
        <taxon>Malvoideae</taxon>
        <taxon>Gossypium</taxon>
    </lineage>
</organism>
<gene>
    <name evidence="4" type="ORF">Gohar_013529</name>
</gene>
<dbReference type="GO" id="GO:0051707">
    <property type="term" value="P:response to other organism"/>
    <property type="evidence" value="ECO:0007669"/>
    <property type="project" value="UniProtKB-ARBA"/>
</dbReference>
<dbReference type="InterPro" id="IPR000719">
    <property type="entry name" value="Prot_kinase_dom"/>
</dbReference>
<dbReference type="GO" id="GO:0004672">
    <property type="term" value="F:protein kinase activity"/>
    <property type="evidence" value="ECO:0007669"/>
    <property type="project" value="InterPro"/>
</dbReference>
<accession>A0A7J9H128</accession>
<reference evidence="4 5" key="1">
    <citation type="journal article" date="2019" name="Genome Biol. Evol.">
        <title>Insights into the evolution of the New World diploid cottons (Gossypium, subgenus Houzingenia) based on genome sequencing.</title>
        <authorList>
            <person name="Grover C.E."/>
            <person name="Arick M.A. 2nd"/>
            <person name="Thrash A."/>
            <person name="Conover J.L."/>
            <person name="Sanders W.S."/>
            <person name="Peterson D.G."/>
            <person name="Frelichowski J.E."/>
            <person name="Scheffler J.A."/>
            <person name="Scheffler B.E."/>
            <person name="Wendel J.F."/>
        </authorList>
    </citation>
    <scope>NUCLEOTIDE SEQUENCE [LARGE SCALE GENOMIC DNA]</scope>
    <source>
        <strain evidence="4">0</strain>
        <tissue evidence="4">Leaf</tissue>
    </source>
</reference>
<dbReference type="InterPro" id="IPR011009">
    <property type="entry name" value="Kinase-like_dom_sf"/>
</dbReference>
<dbReference type="OrthoDB" id="4062651at2759"/>